<evidence type="ECO:0000256" key="1">
    <source>
        <dbReference type="SAM" id="MobiDB-lite"/>
    </source>
</evidence>
<dbReference type="EMBL" id="GEZM01046902">
    <property type="protein sequence ID" value="JAV76969.1"/>
    <property type="molecule type" value="Transcribed_RNA"/>
</dbReference>
<dbReference type="AlphaFoldDB" id="A0A1Y1LTL8"/>
<proteinExistence type="predicted"/>
<protein>
    <submittedName>
        <fullName evidence="2">Uncharacterized protein</fullName>
    </submittedName>
</protein>
<sequence length="149" mass="17028">MVLIKFHQNLSEVVMIRRMILKIKVETITLLQKKKNSILNFFQLVTTDSRTDKTDSNEDKNHMEPNTDHCDDSNVIDLCDSDSNVDEQNNSTLKETEMEATSAAPEKENVANVDNSTLSQDTEIKKNTLKIPRRIPLITLGSPKRKKKE</sequence>
<feature type="compositionally biased region" description="Basic and acidic residues" evidence="1">
    <location>
        <begin position="49"/>
        <end position="72"/>
    </location>
</feature>
<evidence type="ECO:0000313" key="2">
    <source>
        <dbReference type="EMBL" id="JAV76969.1"/>
    </source>
</evidence>
<feature type="region of interest" description="Disordered" evidence="1">
    <location>
        <begin position="49"/>
        <end position="109"/>
    </location>
</feature>
<organism evidence="2">
    <name type="scientific">Photinus pyralis</name>
    <name type="common">Common eastern firefly</name>
    <name type="synonym">Lampyris pyralis</name>
    <dbReference type="NCBI Taxonomy" id="7054"/>
    <lineage>
        <taxon>Eukaryota</taxon>
        <taxon>Metazoa</taxon>
        <taxon>Ecdysozoa</taxon>
        <taxon>Arthropoda</taxon>
        <taxon>Hexapoda</taxon>
        <taxon>Insecta</taxon>
        <taxon>Pterygota</taxon>
        <taxon>Neoptera</taxon>
        <taxon>Endopterygota</taxon>
        <taxon>Coleoptera</taxon>
        <taxon>Polyphaga</taxon>
        <taxon>Elateriformia</taxon>
        <taxon>Elateroidea</taxon>
        <taxon>Lampyridae</taxon>
        <taxon>Lampyrinae</taxon>
        <taxon>Photinus</taxon>
    </lineage>
</organism>
<accession>A0A1Y1LTL8</accession>
<name>A0A1Y1LTL8_PHOPY</name>
<reference evidence="2" key="1">
    <citation type="journal article" date="2016" name="Sci. Rep.">
        <title>Molecular characterization of firefly nuptial gifts: a multi-omics approach sheds light on postcopulatory sexual selection.</title>
        <authorList>
            <person name="Al-Wathiqui N."/>
            <person name="Fallon T.R."/>
            <person name="South A."/>
            <person name="Weng J.K."/>
            <person name="Lewis S.M."/>
        </authorList>
    </citation>
    <scope>NUCLEOTIDE SEQUENCE</scope>
</reference>